<dbReference type="GO" id="GO:0000976">
    <property type="term" value="F:transcription cis-regulatory region binding"/>
    <property type="evidence" value="ECO:0007669"/>
    <property type="project" value="TreeGrafter"/>
</dbReference>
<dbReference type="OrthoDB" id="8433438at2"/>
<reference evidence="5 6" key="1">
    <citation type="submission" date="2019-06" db="EMBL/GenBank/DDBJ databases">
        <title>A novel bacterium of genus Amaricoccus, isolated from marine sediment.</title>
        <authorList>
            <person name="Huang H."/>
            <person name="Mo K."/>
            <person name="Hu Y."/>
        </authorList>
    </citation>
    <scope>NUCLEOTIDE SEQUENCE [LARGE SCALE GENOMIC DNA]</scope>
    <source>
        <strain evidence="5 6">HB172011</strain>
    </source>
</reference>
<dbReference type="Proteomes" id="UP000319255">
    <property type="component" value="Unassembled WGS sequence"/>
</dbReference>
<dbReference type="Gene3D" id="1.10.260.40">
    <property type="entry name" value="lambda repressor-like DNA-binding domains"/>
    <property type="match status" value="1"/>
</dbReference>
<dbReference type="PANTHER" id="PTHR30146:SF109">
    <property type="entry name" value="HTH-TYPE TRANSCRIPTIONAL REGULATOR GALS"/>
    <property type="match status" value="1"/>
</dbReference>
<evidence type="ECO:0000256" key="1">
    <source>
        <dbReference type="ARBA" id="ARBA00023015"/>
    </source>
</evidence>
<organism evidence="5 6">
    <name type="scientific">Amaricoccus solimangrovi</name>
    <dbReference type="NCBI Taxonomy" id="2589815"/>
    <lineage>
        <taxon>Bacteria</taxon>
        <taxon>Pseudomonadati</taxon>
        <taxon>Pseudomonadota</taxon>
        <taxon>Alphaproteobacteria</taxon>
        <taxon>Rhodobacterales</taxon>
        <taxon>Paracoccaceae</taxon>
        <taxon>Amaricoccus</taxon>
    </lineage>
</organism>
<proteinExistence type="predicted"/>
<evidence type="ECO:0000256" key="2">
    <source>
        <dbReference type="ARBA" id="ARBA00023125"/>
    </source>
</evidence>
<keyword evidence="1" id="KW-0805">Transcription regulation</keyword>
<keyword evidence="2" id="KW-0238">DNA-binding</keyword>
<comment type="caution">
    <text evidence="5">The sequence shown here is derived from an EMBL/GenBank/DDBJ whole genome shotgun (WGS) entry which is preliminary data.</text>
</comment>
<dbReference type="CDD" id="cd01392">
    <property type="entry name" value="HTH_LacI"/>
    <property type="match status" value="1"/>
</dbReference>
<dbReference type="RefSeq" id="WP_140455162.1">
    <property type="nucleotide sequence ID" value="NZ_VFRP01000018.1"/>
</dbReference>
<dbReference type="InterPro" id="IPR046335">
    <property type="entry name" value="LacI/GalR-like_sensor"/>
</dbReference>
<evidence type="ECO:0000256" key="3">
    <source>
        <dbReference type="ARBA" id="ARBA00023163"/>
    </source>
</evidence>
<dbReference type="InterPro" id="IPR010982">
    <property type="entry name" value="Lambda_DNA-bd_dom_sf"/>
</dbReference>
<dbReference type="Pfam" id="PF00356">
    <property type="entry name" value="LacI"/>
    <property type="match status" value="1"/>
</dbReference>
<dbReference type="AlphaFoldDB" id="A0A501WKH3"/>
<accession>A0A501WKH3</accession>
<sequence length="339" mass="35584">MEDQDPPAPAAFSPATADDVAALAGVSRWTVARAFKKDASISQKSRRKVMAAAEKLGYVPDLLAASLASDRSNLVALVLDDFENPHKLVMLERLTRVLSREGMGVLLVNMLGADAAGALLSASQRRVDAAVVIGTRFDDRLLAAALEARRVKQLIVFARTSAVPNTLSIACDDAVAMRAIADHLLAAGRRRPMFVAGPDSRSATLERKAAFLGHWRARTGRTPGVIHVAGYDAGSALAGVAGTLAGREGEAAPDALVCENDIIALGAIDALRYRLGLGVPERIAVTGFDDIPLAGAPAYGLTTFRQPITDMAKHLARILGGTGRGSVLLPGRLVVRTSA</sequence>
<dbReference type="EMBL" id="VFRP01000018">
    <property type="protein sequence ID" value="TPE48945.1"/>
    <property type="molecule type" value="Genomic_DNA"/>
</dbReference>
<dbReference type="InterPro" id="IPR028082">
    <property type="entry name" value="Peripla_BP_I"/>
</dbReference>
<dbReference type="Gene3D" id="3.40.50.2300">
    <property type="match status" value="2"/>
</dbReference>
<dbReference type="PANTHER" id="PTHR30146">
    <property type="entry name" value="LACI-RELATED TRANSCRIPTIONAL REPRESSOR"/>
    <property type="match status" value="1"/>
</dbReference>
<dbReference type="Pfam" id="PF13377">
    <property type="entry name" value="Peripla_BP_3"/>
    <property type="match status" value="1"/>
</dbReference>
<dbReference type="InterPro" id="IPR000843">
    <property type="entry name" value="HTH_LacI"/>
</dbReference>
<evidence type="ECO:0000313" key="6">
    <source>
        <dbReference type="Proteomes" id="UP000319255"/>
    </source>
</evidence>
<dbReference type="CDD" id="cd06278">
    <property type="entry name" value="PBP1_LacI-like"/>
    <property type="match status" value="1"/>
</dbReference>
<dbReference type="SUPFAM" id="SSF47413">
    <property type="entry name" value="lambda repressor-like DNA-binding domains"/>
    <property type="match status" value="1"/>
</dbReference>
<keyword evidence="3" id="KW-0804">Transcription</keyword>
<keyword evidence="6" id="KW-1185">Reference proteome</keyword>
<protein>
    <submittedName>
        <fullName evidence="5">LacI family transcriptional regulator</fullName>
    </submittedName>
</protein>
<dbReference type="SUPFAM" id="SSF53822">
    <property type="entry name" value="Periplasmic binding protein-like I"/>
    <property type="match status" value="1"/>
</dbReference>
<dbReference type="PROSITE" id="PS50932">
    <property type="entry name" value="HTH_LACI_2"/>
    <property type="match status" value="1"/>
</dbReference>
<dbReference type="SMART" id="SM00354">
    <property type="entry name" value="HTH_LACI"/>
    <property type="match status" value="1"/>
</dbReference>
<dbReference type="GO" id="GO:0003700">
    <property type="term" value="F:DNA-binding transcription factor activity"/>
    <property type="evidence" value="ECO:0007669"/>
    <property type="project" value="TreeGrafter"/>
</dbReference>
<evidence type="ECO:0000313" key="5">
    <source>
        <dbReference type="EMBL" id="TPE48945.1"/>
    </source>
</evidence>
<feature type="domain" description="HTH lacI-type" evidence="4">
    <location>
        <begin position="15"/>
        <end position="69"/>
    </location>
</feature>
<name>A0A501WKH3_9RHOB</name>
<evidence type="ECO:0000259" key="4">
    <source>
        <dbReference type="PROSITE" id="PS50932"/>
    </source>
</evidence>
<gene>
    <name evidence="5" type="ORF">FJM51_16085</name>
</gene>